<dbReference type="Proteomes" id="UP000429595">
    <property type="component" value="Unassembled WGS sequence"/>
</dbReference>
<evidence type="ECO:0000259" key="1">
    <source>
        <dbReference type="Pfam" id="PF13460"/>
    </source>
</evidence>
<dbReference type="Pfam" id="PF13460">
    <property type="entry name" value="NAD_binding_10"/>
    <property type="match status" value="1"/>
</dbReference>
<evidence type="ECO:0000313" key="2">
    <source>
        <dbReference type="EMBL" id="KAB7706944.1"/>
    </source>
</evidence>
<dbReference type="AlphaFoldDB" id="A0A6I1FFK0"/>
<dbReference type="SUPFAM" id="SSF51735">
    <property type="entry name" value="NAD(P)-binding Rossmann-fold domains"/>
    <property type="match status" value="1"/>
</dbReference>
<sequence length="219" mass="23058">MIIVKGGIQVKVIVIGANSQVGEFVIKCLAENGYQSVAVINEENKVPDMKKLGATEVNANGRGDFSAAYSGCAAAIFISDSSPNTGSDKTVLVDQRAVIDAVKDAKQNGVRRFVMMSAIRADESSGGSAETIGAKHMPDELLRQEELAYTIIRPAEMTDEPGRGTVAVAASLAENGGTIPRQDVASVLVAVLENEMAFNKTFDVSGGDTPIREALQALK</sequence>
<dbReference type="EMBL" id="WEIO01000004">
    <property type="protein sequence ID" value="KAB7706944.1"/>
    <property type="molecule type" value="Genomic_DNA"/>
</dbReference>
<dbReference type="InterPro" id="IPR036291">
    <property type="entry name" value="NAD(P)-bd_dom_sf"/>
</dbReference>
<feature type="domain" description="NAD(P)-binding" evidence="1">
    <location>
        <begin position="16"/>
        <end position="194"/>
    </location>
</feature>
<dbReference type="Gene3D" id="3.40.50.720">
    <property type="entry name" value="NAD(P)-binding Rossmann-like Domain"/>
    <property type="match status" value="1"/>
</dbReference>
<dbReference type="InterPro" id="IPR016040">
    <property type="entry name" value="NAD(P)-bd_dom"/>
</dbReference>
<gene>
    <name evidence="2" type="ORF">F9802_07910</name>
</gene>
<organism evidence="2 3">
    <name type="scientific">Bacillus aerolatus</name>
    <dbReference type="NCBI Taxonomy" id="2653354"/>
    <lineage>
        <taxon>Bacteria</taxon>
        <taxon>Bacillati</taxon>
        <taxon>Bacillota</taxon>
        <taxon>Bacilli</taxon>
        <taxon>Bacillales</taxon>
        <taxon>Bacillaceae</taxon>
        <taxon>Bacillus</taxon>
    </lineage>
</organism>
<name>A0A6I1FFK0_9BACI</name>
<dbReference type="PANTHER" id="PTHR15020:SF50">
    <property type="entry name" value="UPF0659 PROTEIN YMR090W"/>
    <property type="match status" value="1"/>
</dbReference>
<evidence type="ECO:0000313" key="3">
    <source>
        <dbReference type="Proteomes" id="UP000429595"/>
    </source>
</evidence>
<comment type="caution">
    <text evidence="2">The sequence shown here is derived from an EMBL/GenBank/DDBJ whole genome shotgun (WGS) entry which is preliminary data.</text>
</comment>
<proteinExistence type="predicted"/>
<protein>
    <submittedName>
        <fullName evidence="2">NAD(P)H-binding protein</fullName>
    </submittedName>
</protein>
<keyword evidence="3" id="KW-1185">Reference proteome</keyword>
<accession>A0A6I1FFK0</accession>
<dbReference type="PANTHER" id="PTHR15020">
    <property type="entry name" value="FLAVIN REDUCTASE-RELATED"/>
    <property type="match status" value="1"/>
</dbReference>
<reference evidence="2 3" key="1">
    <citation type="submission" date="2019-10" db="EMBL/GenBank/DDBJ databases">
        <title>Bacillus aerolatum sp. nov., isolated from bioaerosol of sport playgrounds.</title>
        <authorList>
            <person name="Chen P."/>
            <person name="Zhang G."/>
        </authorList>
    </citation>
    <scope>NUCLEOTIDE SEQUENCE [LARGE SCALE GENOMIC DNA]</scope>
    <source>
        <strain evidence="2 3">CX253</strain>
    </source>
</reference>